<evidence type="ECO:0000313" key="1">
    <source>
        <dbReference type="EMBL" id="TCG06145.1"/>
    </source>
</evidence>
<protein>
    <recommendedName>
        <fullName evidence="3">Dihydroneopterin aldolase/epimerase domain-containing protein</fullName>
    </recommendedName>
</protein>
<gene>
    <name evidence="1" type="ORF">BZM27_28525</name>
</gene>
<name>A0A4R0XBT9_9BURK</name>
<evidence type="ECO:0000313" key="2">
    <source>
        <dbReference type="Proteomes" id="UP000294200"/>
    </source>
</evidence>
<evidence type="ECO:0008006" key="3">
    <source>
        <dbReference type="Google" id="ProtNLM"/>
    </source>
</evidence>
<proteinExistence type="predicted"/>
<comment type="caution">
    <text evidence="1">The sequence shown here is derived from an EMBL/GenBank/DDBJ whole genome shotgun (WGS) entry which is preliminary data.</text>
</comment>
<organism evidence="1 2">
    <name type="scientific">Paraburkholderia steynii</name>
    <dbReference type="NCBI Taxonomy" id="1245441"/>
    <lineage>
        <taxon>Bacteria</taxon>
        <taxon>Pseudomonadati</taxon>
        <taxon>Pseudomonadota</taxon>
        <taxon>Betaproteobacteria</taxon>
        <taxon>Burkholderiales</taxon>
        <taxon>Burkholderiaceae</taxon>
        <taxon>Paraburkholderia</taxon>
    </lineage>
</organism>
<keyword evidence="2" id="KW-1185">Reference proteome</keyword>
<dbReference type="Proteomes" id="UP000294200">
    <property type="component" value="Unassembled WGS sequence"/>
</dbReference>
<dbReference type="EMBL" id="MWML01000124">
    <property type="protein sequence ID" value="TCG06145.1"/>
    <property type="molecule type" value="Genomic_DNA"/>
</dbReference>
<sequence length="116" mass="12906">MDCGDLKLAPTCRRLFLRNWRYPVLDGGTRGVSVNVTIFVRYEDSDSRGDDFAKVIDYNVMRDALLKAGSPRTPGFIDRVLAELMTAPIVLANVEVWDKHAGTGTTECRVRQIGAC</sequence>
<reference evidence="1 2" key="1">
    <citation type="submission" date="2017-02" db="EMBL/GenBank/DDBJ databases">
        <title>Paraburkholderia sophoroidis sp. nov. and Paraburkholderia steynii sp. nov. rhizobial symbionts of the fynbos legume Hypocalyptus sophoroides.</title>
        <authorList>
            <person name="Steenkamp E.T."/>
            <person name="Beukes C.W."/>
            <person name="Van Zyl E."/>
            <person name="Avontuur J."/>
            <person name="Chan W.Y."/>
            <person name="Hassen A."/>
            <person name="Palmer M."/>
            <person name="Mthombeni L."/>
            <person name="Phalane F."/>
            <person name="Sereme K."/>
            <person name="Venter S.N."/>
        </authorList>
    </citation>
    <scope>NUCLEOTIDE SEQUENCE [LARGE SCALE GENOMIC DNA]</scope>
    <source>
        <strain evidence="1 2">HC1.1ba</strain>
    </source>
</reference>
<dbReference type="AlphaFoldDB" id="A0A4R0XBT9"/>
<accession>A0A4R0XBT9</accession>